<dbReference type="GO" id="GO:0000349">
    <property type="term" value="P:generation of catalytic spliceosome for first transesterification step"/>
    <property type="evidence" value="ECO:0007669"/>
    <property type="project" value="UniProtKB-UniRule"/>
</dbReference>
<comment type="subcellular location">
    <subcellularLocation>
        <location evidence="1 8">Nucleus</location>
    </subcellularLocation>
</comment>
<comment type="subunit">
    <text evidence="8">Component of the spliceosome. Present in the activated B complex, the catalytically activated B* complex which catalyzes the branching, the catalytic step 1 C complex catalyzing the exon ligation, and the postcatalytic P complex containing the ligated exons (mRNA) and the excised lariat intron.</text>
</comment>
<evidence type="ECO:0000256" key="3">
    <source>
        <dbReference type="ARBA" id="ARBA00022723"/>
    </source>
</evidence>
<organism evidence="12">
    <name type="scientific">Hymenolepis diminuta</name>
    <name type="common">Rat tapeworm</name>
    <dbReference type="NCBI Taxonomy" id="6216"/>
    <lineage>
        <taxon>Eukaryota</taxon>
        <taxon>Metazoa</taxon>
        <taxon>Spiralia</taxon>
        <taxon>Lophotrochozoa</taxon>
        <taxon>Platyhelminthes</taxon>
        <taxon>Cestoda</taxon>
        <taxon>Eucestoda</taxon>
        <taxon>Cyclophyllidea</taxon>
        <taxon>Hymenolepididae</taxon>
        <taxon>Hymenolepis</taxon>
    </lineage>
</organism>
<feature type="binding site" evidence="8">
    <location>
        <position position="44"/>
    </location>
    <ligand>
        <name>Zn(2+)</name>
        <dbReference type="ChEBI" id="CHEBI:29105"/>
    </ligand>
</feature>
<dbReference type="OrthoDB" id="674963at2759"/>
<feature type="compositionally biased region" description="Low complexity" evidence="9">
    <location>
        <begin position="242"/>
        <end position="260"/>
    </location>
</feature>
<dbReference type="PANTHER" id="PTHR12111:SF1">
    <property type="entry name" value="SPLICING FACTOR YJU2"/>
    <property type="match status" value="1"/>
</dbReference>
<evidence type="ECO:0000256" key="8">
    <source>
        <dbReference type="HAMAP-Rule" id="MF_03226"/>
    </source>
</evidence>
<dbReference type="Pfam" id="PF04502">
    <property type="entry name" value="Saf4_Yju2"/>
    <property type="match status" value="1"/>
</dbReference>
<evidence type="ECO:0000256" key="7">
    <source>
        <dbReference type="ARBA" id="ARBA00023242"/>
    </source>
</evidence>
<dbReference type="InterPro" id="IPR007590">
    <property type="entry name" value="Saf4/Yju2"/>
</dbReference>
<accession>A0A0R3SQ31</accession>
<feature type="compositionally biased region" description="Low complexity" evidence="9">
    <location>
        <begin position="296"/>
        <end position="308"/>
    </location>
</feature>
<keyword evidence="4 8" id="KW-0747">Spliceosome</keyword>
<feature type="binding site" evidence="8">
    <location>
        <position position="84"/>
    </location>
    <ligand>
        <name>Zn(2+)</name>
        <dbReference type="ChEBI" id="CHEBI:29105"/>
    </ligand>
</feature>
<sequence>MTERKVLNKYFPPDYDPSKIPRLKRGNKSRQFNIRTMAPFNMRCLTCNGYIYKAKKFNSRMETAEGVDYLGLRHYRFYIRCPGCCAEIIWRTDLESNDYVIESGAKRNFEALKTAEEMEAKKAVLEEEELANNPMKLLEKRTNQSKYEMETAEAIDDLKEMNKRQATMETDNFLLRNLWQEQEAEQAAREKADEDFIKEVMEAKKQGIPVWEIAEKFDPDAPTTEGPSRSESKPEPVLSQEALPKPKSFLPKPSAPSSSSQRQLIQNAIRKRPAPTSASSKTDAVSEEPKKPKISPEPSIDTPTTTTTNSNPLGLAYSSGDSDSD</sequence>
<name>A0A0R3SQ31_HYMDI</name>
<feature type="binding site" evidence="8">
    <location>
        <position position="81"/>
    </location>
    <ligand>
        <name>Zn(2+)</name>
        <dbReference type="ChEBI" id="CHEBI:29105"/>
    </ligand>
</feature>
<dbReference type="EMBL" id="UYSG01010908">
    <property type="protein sequence ID" value="VDL59463.1"/>
    <property type="molecule type" value="Genomic_DNA"/>
</dbReference>
<evidence type="ECO:0000256" key="9">
    <source>
        <dbReference type="SAM" id="MobiDB-lite"/>
    </source>
</evidence>
<feature type="binding site" evidence="8">
    <location>
        <position position="47"/>
    </location>
    <ligand>
        <name>Zn(2+)</name>
        <dbReference type="ChEBI" id="CHEBI:29105"/>
    </ligand>
</feature>
<dbReference type="PANTHER" id="PTHR12111">
    <property type="entry name" value="SPLICING FACTOR YJU2"/>
    <property type="match status" value="1"/>
</dbReference>
<reference evidence="10 11" key="2">
    <citation type="submission" date="2018-11" db="EMBL/GenBank/DDBJ databases">
        <authorList>
            <consortium name="Pathogen Informatics"/>
        </authorList>
    </citation>
    <scope>NUCLEOTIDE SEQUENCE [LARGE SCALE GENOMIC DNA]</scope>
</reference>
<reference evidence="12" key="1">
    <citation type="submission" date="2017-02" db="UniProtKB">
        <authorList>
            <consortium name="WormBaseParasite"/>
        </authorList>
    </citation>
    <scope>IDENTIFICATION</scope>
</reference>
<dbReference type="AlphaFoldDB" id="A0A0R3SQ31"/>
<keyword evidence="5 8" id="KW-0862">Zinc</keyword>
<feature type="region of interest" description="Disordered" evidence="9">
    <location>
        <begin position="217"/>
        <end position="325"/>
    </location>
</feature>
<evidence type="ECO:0000313" key="11">
    <source>
        <dbReference type="Proteomes" id="UP000274504"/>
    </source>
</evidence>
<comment type="function">
    <text evidence="8">Part of the spliceosome which catalyzes two sequential transesterification reactions, first the excision of the non-coding intron from pre-mRNA and then the ligation of the coding exons to form the mature mRNA. Plays a role in stabilizing the structure of the spliceosome catalytic core and docking of the branch helix into the active site, producing 5'-exon and lariat intron-3'-intermediates.</text>
</comment>
<dbReference type="STRING" id="6216.A0A0R3SQ31"/>
<gene>
    <name evidence="10" type="ORF">HDID_LOCUS7145</name>
</gene>
<dbReference type="HAMAP" id="MF_03226">
    <property type="entry name" value="YJU2"/>
    <property type="match status" value="1"/>
</dbReference>
<dbReference type="GO" id="GO:0046872">
    <property type="term" value="F:metal ion binding"/>
    <property type="evidence" value="ECO:0007669"/>
    <property type="project" value="UniProtKB-KW"/>
</dbReference>
<evidence type="ECO:0000313" key="10">
    <source>
        <dbReference type="EMBL" id="VDL59463.1"/>
    </source>
</evidence>
<evidence type="ECO:0000256" key="4">
    <source>
        <dbReference type="ARBA" id="ARBA00022728"/>
    </source>
</evidence>
<proteinExistence type="inferred from homology"/>
<keyword evidence="2" id="KW-0507">mRNA processing</keyword>
<keyword evidence="3 8" id="KW-0479">Metal-binding</keyword>
<evidence type="ECO:0000256" key="1">
    <source>
        <dbReference type="ARBA" id="ARBA00004123"/>
    </source>
</evidence>
<dbReference type="WBParaSite" id="HDID_0000714701-mRNA-1">
    <property type="protein sequence ID" value="HDID_0000714701-mRNA-1"/>
    <property type="gene ID" value="HDID_0000714701"/>
</dbReference>
<evidence type="ECO:0000313" key="12">
    <source>
        <dbReference type="WBParaSite" id="HDID_0000714701-mRNA-1"/>
    </source>
</evidence>
<evidence type="ECO:0000256" key="5">
    <source>
        <dbReference type="ARBA" id="ARBA00022833"/>
    </source>
</evidence>
<protein>
    <recommendedName>
        <fullName evidence="8">Splicing factor YJU2</fullName>
    </recommendedName>
</protein>
<evidence type="ECO:0000256" key="6">
    <source>
        <dbReference type="ARBA" id="ARBA00023187"/>
    </source>
</evidence>
<evidence type="ECO:0000256" key="2">
    <source>
        <dbReference type="ARBA" id="ARBA00022664"/>
    </source>
</evidence>
<dbReference type="InterPro" id="IPR043701">
    <property type="entry name" value="Yju2"/>
</dbReference>
<comment type="similarity">
    <text evidence="8">Belongs to the CWC16 family. YJU2 subfamily.</text>
</comment>
<keyword evidence="7 8" id="KW-0539">Nucleus</keyword>
<dbReference type="GO" id="GO:0071006">
    <property type="term" value="C:U2-type catalytic step 1 spliceosome"/>
    <property type="evidence" value="ECO:0007669"/>
    <property type="project" value="UniProtKB-UniRule"/>
</dbReference>
<dbReference type="Proteomes" id="UP000274504">
    <property type="component" value="Unassembled WGS sequence"/>
</dbReference>
<keyword evidence="6" id="KW-0508">mRNA splicing</keyword>